<feature type="transmembrane region" description="Helical" evidence="2">
    <location>
        <begin position="276"/>
        <end position="296"/>
    </location>
</feature>
<feature type="transmembrane region" description="Helical" evidence="2">
    <location>
        <begin position="316"/>
        <end position="338"/>
    </location>
</feature>
<evidence type="ECO:0000313" key="4">
    <source>
        <dbReference type="Proteomes" id="UP001152484"/>
    </source>
</evidence>
<keyword evidence="2" id="KW-0472">Membrane</keyword>
<comment type="caution">
    <text evidence="3">The sequence shown here is derived from an EMBL/GenBank/DDBJ whole genome shotgun (WGS) entry which is preliminary data.</text>
</comment>
<dbReference type="Proteomes" id="UP001152484">
    <property type="component" value="Unassembled WGS sequence"/>
</dbReference>
<proteinExistence type="predicted"/>
<sequence length="357" mass="40853">MSLSTEVSRKVTWQPGGMVEDTTITSYWMNWRVGLCFLWILIAVVFSGVLIFKYEGRKGGSDGRKNRGGSREQEEGFSSSEAGGPAVLYEDEVWKTCLKNVHPAWLLGYRIVSFVVLLSMLILNAKSDGSSIFYFYTQWTFTLVTIYFGLGSMLSMYGCYQYHNNRISSETDHNPRSDDAEYGSAGLFSHPANAKQPPAHEESNRKVANLLCYIFQIIFQVNAGAATLTDCVYWFVLVPCLAIKGYNLNSLMIGMHLVNVIVLLIEAALNCLRFPWFRIGYLITWTSIYVIFQWALHACNQIWWPYPFLKLSSPFAPLWYSSLGLMHIPCYGMFVMVMKFKHHYLSKRFPLSYQCAR</sequence>
<accession>A0A9P1E4T3</accession>
<feature type="transmembrane region" description="Helical" evidence="2">
    <location>
        <begin position="210"/>
        <end position="236"/>
    </location>
</feature>
<feature type="transmembrane region" description="Helical" evidence="2">
    <location>
        <begin position="135"/>
        <end position="160"/>
    </location>
</feature>
<feature type="transmembrane region" description="Helical" evidence="2">
    <location>
        <begin position="31"/>
        <end position="52"/>
    </location>
</feature>
<evidence type="ECO:0008006" key="5">
    <source>
        <dbReference type="Google" id="ProtNLM"/>
    </source>
</evidence>
<keyword evidence="4" id="KW-1185">Reference proteome</keyword>
<reference evidence="3" key="1">
    <citation type="submission" date="2022-07" db="EMBL/GenBank/DDBJ databases">
        <authorList>
            <person name="Macas J."/>
            <person name="Novak P."/>
            <person name="Neumann P."/>
        </authorList>
    </citation>
    <scope>NUCLEOTIDE SEQUENCE</scope>
</reference>
<evidence type="ECO:0000256" key="2">
    <source>
        <dbReference type="SAM" id="Phobius"/>
    </source>
</evidence>
<organism evidence="3 4">
    <name type="scientific">Cuscuta europaea</name>
    <name type="common">European dodder</name>
    <dbReference type="NCBI Taxonomy" id="41803"/>
    <lineage>
        <taxon>Eukaryota</taxon>
        <taxon>Viridiplantae</taxon>
        <taxon>Streptophyta</taxon>
        <taxon>Embryophyta</taxon>
        <taxon>Tracheophyta</taxon>
        <taxon>Spermatophyta</taxon>
        <taxon>Magnoliopsida</taxon>
        <taxon>eudicotyledons</taxon>
        <taxon>Gunneridae</taxon>
        <taxon>Pentapetalae</taxon>
        <taxon>asterids</taxon>
        <taxon>lamiids</taxon>
        <taxon>Solanales</taxon>
        <taxon>Convolvulaceae</taxon>
        <taxon>Cuscuteae</taxon>
        <taxon>Cuscuta</taxon>
        <taxon>Cuscuta subgen. Cuscuta</taxon>
    </lineage>
</organism>
<dbReference type="PANTHER" id="PTHR12242">
    <property type="entry name" value="OS02G0130600 PROTEIN-RELATED"/>
    <property type="match status" value="1"/>
</dbReference>
<keyword evidence="2" id="KW-1133">Transmembrane helix</keyword>
<evidence type="ECO:0000256" key="1">
    <source>
        <dbReference type="SAM" id="MobiDB-lite"/>
    </source>
</evidence>
<dbReference type="GO" id="GO:0016020">
    <property type="term" value="C:membrane"/>
    <property type="evidence" value="ECO:0007669"/>
    <property type="project" value="TreeGrafter"/>
</dbReference>
<feature type="transmembrane region" description="Helical" evidence="2">
    <location>
        <begin position="104"/>
        <end position="123"/>
    </location>
</feature>
<feature type="region of interest" description="Disordered" evidence="1">
    <location>
        <begin position="58"/>
        <end position="83"/>
    </location>
</feature>
<feature type="transmembrane region" description="Helical" evidence="2">
    <location>
        <begin position="248"/>
        <end position="269"/>
    </location>
</feature>
<dbReference type="EMBL" id="CAMAPE010000010">
    <property type="protein sequence ID" value="CAH9078864.1"/>
    <property type="molecule type" value="Genomic_DNA"/>
</dbReference>
<dbReference type="AlphaFoldDB" id="A0A9P1E4T3"/>
<feature type="compositionally biased region" description="Basic and acidic residues" evidence="1">
    <location>
        <begin position="58"/>
        <end position="74"/>
    </location>
</feature>
<gene>
    <name evidence="3" type="ORF">CEURO_LOCUS6965</name>
</gene>
<evidence type="ECO:0000313" key="3">
    <source>
        <dbReference type="EMBL" id="CAH9078864.1"/>
    </source>
</evidence>
<keyword evidence="2" id="KW-0812">Transmembrane</keyword>
<dbReference type="PANTHER" id="PTHR12242:SF22">
    <property type="entry name" value="OS02G0130600 PROTEIN"/>
    <property type="match status" value="1"/>
</dbReference>
<dbReference type="OrthoDB" id="419711at2759"/>
<name>A0A9P1E4T3_CUSEU</name>
<protein>
    <recommendedName>
        <fullName evidence="5">Transmembrane protein</fullName>
    </recommendedName>
</protein>